<dbReference type="EMBL" id="NAJQ01000249">
    <property type="protein sequence ID" value="TKA73833.1"/>
    <property type="molecule type" value="Genomic_DNA"/>
</dbReference>
<evidence type="ECO:0000256" key="1">
    <source>
        <dbReference type="SAM" id="Phobius"/>
    </source>
</evidence>
<evidence type="ECO:0000313" key="2">
    <source>
        <dbReference type="EMBL" id="TKA73833.1"/>
    </source>
</evidence>
<dbReference type="Proteomes" id="UP000309340">
    <property type="component" value="Unassembled WGS sequence"/>
</dbReference>
<keyword evidence="1" id="KW-0812">Transmembrane</keyword>
<proteinExistence type="predicted"/>
<reference evidence="2 3" key="1">
    <citation type="submission" date="2017-03" db="EMBL/GenBank/DDBJ databases">
        <title>Genomes of endolithic fungi from Antarctica.</title>
        <authorList>
            <person name="Coleine C."/>
            <person name="Masonjones S."/>
            <person name="Stajich J.E."/>
        </authorList>
    </citation>
    <scope>NUCLEOTIDE SEQUENCE [LARGE SCALE GENOMIC DNA]</scope>
    <source>
        <strain evidence="2 3">CCFEE 5184</strain>
    </source>
</reference>
<name>A0A4U0XET4_9PEZI</name>
<organism evidence="2 3">
    <name type="scientific">Friedmanniomyces simplex</name>
    <dbReference type="NCBI Taxonomy" id="329884"/>
    <lineage>
        <taxon>Eukaryota</taxon>
        <taxon>Fungi</taxon>
        <taxon>Dikarya</taxon>
        <taxon>Ascomycota</taxon>
        <taxon>Pezizomycotina</taxon>
        <taxon>Dothideomycetes</taxon>
        <taxon>Dothideomycetidae</taxon>
        <taxon>Mycosphaerellales</taxon>
        <taxon>Teratosphaeriaceae</taxon>
        <taxon>Friedmanniomyces</taxon>
    </lineage>
</organism>
<protein>
    <submittedName>
        <fullName evidence="2">Uncharacterized protein</fullName>
    </submittedName>
</protein>
<keyword evidence="3" id="KW-1185">Reference proteome</keyword>
<feature type="transmembrane region" description="Helical" evidence="1">
    <location>
        <begin position="6"/>
        <end position="29"/>
    </location>
</feature>
<dbReference type="AlphaFoldDB" id="A0A4U0XET4"/>
<keyword evidence="1" id="KW-1133">Transmembrane helix</keyword>
<gene>
    <name evidence="2" type="ORF">B0A55_07625</name>
</gene>
<sequence length="70" mass="7893">MGFSYTLIVFLIVLGCACCVGMGWGIWSLHHGRQTTGSMDAALRDPEQDQAIYMREVRMRQHQLLSDAYG</sequence>
<comment type="caution">
    <text evidence="2">The sequence shown here is derived from an EMBL/GenBank/DDBJ whole genome shotgun (WGS) entry which is preliminary data.</text>
</comment>
<keyword evidence="1" id="KW-0472">Membrane</keyword>
<evidence type="ECO:0000313" key="3">
    <source>
        <dbReference type="Proteomes" id="UP000309340"/>
    </source>
</evidence>
<accession>A0A4U0XET4</accession>
<dbReference type="OrthoDB" id="3641893at2759"/>